<dbReference type="InterPro" id="IPR036383">
    <property type="entry name" value="TSP1_rpt_sf"/>
</dbReference>
<evidence type="ECO:0000256" key="7">
    <source>
        <dbReference type="SAM" id="SignalP"/>
    </source>
</evidence>
<dbReference type="AlphaFoldDB" id="A0ABD3GR67"/>
<evidence type="ECO:0000256" key="2">
    <source>
        <dbReference type="ARBA" id="ARBA00022525"/>
    </source>
</evidence>
<dbReference type="Proteomes" id="UP001633002">
    <property type="component" value="Unassembled WGS sequence"/>
</dbReference>
<comment type="subcellular location">
    <subcellularLocation>
        <location evidence="1">Secreted</location>
    </subcellularLocation>
</comment>
<dbReference type="EMBL" id="JBJQOH010000007">
    <property type="protein sequence ID" value="KAL3681076.1"/>
    <property type="molecule type" value="Genomic_DNA"/>
</dbReference>
<keyword evidence="3 7" id="KW-0732">Signal</keyword>
<keyword evidence="6" id="KW-0812">Transmembrane</keyword>
<evidence type="ECO:0000313" key="9">
    <source>
        <dbReference type="Proteomes" id="UP001633002"/>
    </source>
</evidence>
<dbReference type="Gene3D" id="2.20.100.10">
    <property type="entry name" value="Thrombospondin type-1 (TSP1) repeat"/>
    <property type="match status" value="1"/>
</dbReference>
<evidence type="ECO:0000256" key="1">
    <source>
        <dbReference type="ARBA" id="ARBA00004613"/>
    </source>
</evidence>
<keyword evidence="6" id="KW-1133">Transmembrane helix</keyword>
<organism evidence="8 9">
    <name type="scientific">Riccia sorocarpa</name>
    <dbReference type="NCBI Taxonomy" id="122646"/>
    <lineage>
        <taxon>Eukaryota</taxon>
        <taxon>Viridiplantae</taxon>
        <taxon>Streptophyta</taxon>
        <taxon>Embryophyta</taxon>
        <taxon>Marchantiophyta</taxon>
        <taxon>Marchantiopsida</taxon>
        <taxon>Marchantiidae</taxon>
        <taxon>Marchantiales</taxon>
        <taxon>Ricciaceae</taxon>
        <taxon>Riccia</taxon>
    </lineage>
</organism>
<comment type="caution">
    <text evidence="8">The sequence shown here is derived from an EMBL/GenBank/DDBJ whole genome shotgun (WGS) entry which is preliminary data.</text>
</comment>
<keyword evidence="6" id="KW-0472">Membrane</keyword>
<dbReference type="InterPro" id="IPR000884">
    <property type="entry name" value="TSP1_rpt"/>
</dbReference>
<keyword evidence="4" id="KW-0677">Repeat</keyword>
<evidence type="ECO:0000256" key="3">
    <source>
        <dbReference type="ARBA" id="ARBA00022729"/>
    </source>
</evidence>
<dbReference type="FunFam" id="2.20.100.10:FF:000005">
    <property type="entry name" value="ADAM metallopeptidase with thrombospondin type 1 motif 9"/>
    <property type="match status" value="1"/>
</dbReference>
<feature type="region of interest" description="Disordered" evidence="5">
    <location>
        <begin position="207"/>
        <end position="234"/>
    </location>
</feature>
<dbReference type="PROSITE" id="PS50092">
    <property type="entry name" value="TSP1"/>
    <property type="match status" value="1"/>
</dbReference>
<feature type="signal peptide" evidence="7">
    <location>
        <begin position="1"/>
        <end position="22"/>
    </location>
</feature>
<evidence type="ECO:0000256" key="5">
    <source>
        <dbReference type="SAM" id="MobiDB-lite"/>
    </source>
</evidence>
<feature type="chain" id="PRO_5044791134" evidence="7">
    <location>
        <begin position="23"/>
        <end position="289"/>
    </location>
</feature>
<feature type="compositionally biased region" description="Basic and acidic residues" evidence="5">
    <location>
        <begin position="207"/>
        <end position="230"/>
    </location>
</feature>
<dbReference type="GO" id="GO:0005576">
    <property type="term" value="C:extracellular region"/>
    <property type="evidence" value="ECO:0007669"/>
    <property type="project" value="UniProtKB-SubCell"/>
</dbReference>
<dbReference type="Pfam" id="PF19030">
    <property type="entry name" value="TSP1_ADAMTS"/>
    <property type="match status" value="1"/>
</dbReference>
<evidence type="ECO:0000256" key="6">
    <source>
        <dbReference type="SAM" id="Phobius"/>
    </source>
</evidence>
<name>A0ABD3GR67_9MARC</name>
<accession>A0ABD3GR67</accession>
<keyword evidence="9" id="KW-1185">Reference proteome</keyword>
<reference evidence="8 9" key="1">
    <citation type="submission" date="2024-09" db="EMBL/GenBank/DDBJ databases">
        <title>Chromosome-scale assembly of Riccia sorocarpa.</title>
        <authorList>
            <person name="Paukszto L."/>
        </authorList>
    </citation>
    <scope>NUCLEOTIDE SEQUENCE [LARGE SCALE GENOMIC DNA]</scope>
    <source>
        <strain evidence="8">LP-2024</strain>
        <tissue evidence="8">Aerial parts of the thallus</tissue>
    </source>
</reference>
<sequence>MGVGVLLPSAFCILVTLSAVDAQVCFWSGSCSNQWWGGCGRGRTVVARSKDCNGLCPQPRYAACLPFFTHLHCCNEETPIPSDECAQCPNRIEVGNHWICCSDCSEATVTNYDAQTGFCRTGARLSIQPKAREFLRWIIRKWTVCSKRCGGGVRERSVRCVGSLEHSPQQLYYVNDTKCDQSRMPPRQEDCHTRPCRGGDTLLGISSHDRGQQDDVPNEHFREHHKLQDHSRRHKKRRKGLPLWAIVIVYISVVTVAAVGGLALGTYVLYKRRQSENLGFYYVTLGTRH</sequence>
<protein>
    <submittedName>
        <fullName evidence="8">Uncharacterized protein</fullName>
    </submittedName>
</protein>
<evidence type="ECO:0000256" key="4">
    <source>
        <dbReference type="ARBA" id="ARBA00022737"/>
    </source>
</evidence>
<dbReference type="SUPFAM" id="SSF82895">
    <property type="entry name" value="TSP-1 type 1 repeat"/>
    <property type="match status" value="1"/>
</dbReference>
<keyword evidence="2" id="KW-0964">Secreted</keyword>
<evidence type="ECO:0000313" key="8">
    <source>
        <dbReference type="EMBL" id="KAL3681076.1"/>
    </source>
</evidence>
<feature type="transmembrane region" description="Helical" evidence="6">
    <location>
        <begin position="241"/>
        <end position="270"/>
    </location>
</feature>
<proteinExistence type="predicted"/>
<gene>
    <name evidence="8" type="ORF">R1sor_024032</name>
</gene>